<organism evidence="7 8">
    <name type="scientific">Octadecabacter temperatus</name>
    <dbReference type="NCBI Taxonomy" id="1458307"/>
    <lineage>
        <taxon>Bacteria</taxon>
        <taxon>Pseudomonadati</taxon>
        <taxon>Pseudomonadota</taxon>
        <taxon>Alphaproteobacteria</taxon>
        <taxon>Rhodobacterales</taxon>
        <taxon>Roseobacteraceae</taxon>
        <taxon>Octadecabacter</taxon>
    </lineage>
</organism>
<evidence type="ECO:0000256" key="3">
    <source>
        <dbReference type="ARBA" id="ARBA00022840"/>
    </source>
</evidence>
<reference evidence="7 8" key="1">
    <citation type="journal article" date="2015" name="Genome Announc.">
        <title>Closed Genome Sequence of Octadecabacter temperatus SB1, the First Mesophilic Species of the Genus Octadecabacter.</title>
        <authorList>
            <person name="Voget S."/>
            <person name="Billerbeck S."/>
            <person name="Simon M."/>
            <person name="Daniel R."/>
        </authorList>
    </citation>
    <scope>NUCLEOTIDE SEQUENCE [LARGE SCALE GENOMIC DNA]</scope>
    <source>
        <strain evidence="7 8">SB1</strain>
    </source>
</reference>
<dbReference type="EMBL" id="CP012160">
    <property type="protein sequence ID" value="AKS46590.1"/>
    <property type="molecule type" value="Genomic_DNA"/>
</dbReference>
<dbReference type="EC" id="6.3.4.15" evidence="5"/>
<dbReference type="InterPro" id="IPR004143">
    <property type="entry name" value="BPL_LPL_catalytic"/>
</dbReference>
<protein>
    <recommendedName>
        <fullName evidence="5">biotin--[biotin carboxyl-carrier protein] ligase</fullName>
        <ecNumber evidence="5">6.3.4.15</ecNumber>
    </recommendedName>
</protein>
<dbReference type="OrthoDB" id="9807064at2"/>
<evidence type="ECO:0000256" key="4">
    <source>
        <dbReference type="ARBA" id="ARBA00023267"/>
    </source>
</evidence>
<dbReference type="GO" id="GO:0005524">
    <property type="term" value="F:ATP binding"/>
    <property type="evidence" value="ECO:0007669"/>
    <property type="project" value="UniProtKB-KW"/>
</dbReference>
<dbReference type="SUPFAM" id="SSF55681">
    <property type="entry name" value="Class II aaRS and biotin synthetases"/>
    <property type="match status" value="1"/>
</dbReference>
<sequence>MLTKVPEWPAGVGHQQFLEVSSTLDVARQEAGQFPNATWFTATLQTASRGRRGRSWVAPEGNFYGTLSIPCTNPVIAPLRSFVAALALHDALRGVMGEGPTLALKWPNDVLLNSGKVGGILLESLMVQGQMWGVAVGIGVNLIAAPSIAQVEGGAVYPVSVKGESGEDVTPDAFLKHLAPAFAHWDAQLTSYGFNGIRTAWLDRAARIGETITARLSNEEVTGRFETVDENGYLVLNTPKGTRQIAAGDVFF</sequence>
<keyword evidence="2" id="KW-0547">Nucleotide-binding</keyword>
<keyword evidence="1 7" id="KW-0436">Ligase</keyword>
<dbReference type="PROSITE" id="PS51733">
    <property type="entry name" value="BPL_LPL_CATALYTIC"/>
    <property type="match status" value="1"/>
</dbReference>
<dbReference type="RefSeq" id="WP_049834884.1">
    <property type="nucleotide sequence ID" value="NZ_CP012160.1"/>
</dbReference>
<evidence type="ECO:0000256" key="5">
    <source>
        <dbReference type="ARBA" id="ARBA00024227"/>
    </source>
</evidence>
<dbReference type="PATRIC" id="fig|1458307.3.peg.2065"/>
<keyword evidence="4" id="KW-0092">Biotin</keyword>
<dbReference type="InterPro" id="IPR003142">
    <property type="entry name" value="BPL_C"/>
</dbReference>
<dbReference type="KEGG" id="otm:OSB_20510"/>
<keyword evidence="3" id="KW-0067">ATP-binding</keyword>
<dbReference type="InterPro" id="IPR045864">
    <property type="entry name" value="aa-tRNA-synth_II/BPL/LPL"/>
</dbReference>
<dbReference type="Gene3D" id="2.30.30.100">
    <property type="match status" value="1"/>
</dbReference>
<dbReference type="SUPFAM" id="SSF50037">
    <property type="entry name" value="C-terminal domain of transcriptional repressors"/>
    <property type="match status" value="1"/>
</dbReference>
<dbReference type="Pfam" id="PF02237">
    <property type="entry name" value="BPL_C"/>
    <property type="match status" value="1"/>
</dbReference>
<evidence type="ECO:0000256" key="2">
    <source>
        <dbReference type="ARBA" id="ARBA00022741"/>
    </source>
</evidence>
<dbReference type="Pfam" id="PF03099">
    <property type="entry name" value="BPL_LplA_LipB"/>
    <property type="match status" value="1"/>
</dbReference>
<evidence type="ECO:0000313" key="8">
    <source>
        <dbReference type="Proteomes" id="UP000067444"/>
    </source>
</evidence>
<dbReference type="STRING" id="1458307.OSB_20510"/>
<dbReference type="GO" id="GO:0005737">
    <property type="term" value="C:cytoplasm"/>
    <property type="evidence" value="ECO:0007669"/>
    <property type="project" value="TreeGrafter"/>
</dbReference>
<dbReference type="InterPro" id="IPR008988">
    <property type="entry name" value="Transcriptional_repressor_C"/>
</dbReference>
<dbReference type="PANTHER" id="PTHR12835:SF5">
    <property type="entry name" value="BIOTIN--PROTEIN LIGASE"/>
    <property type="match status" value="1"/>
</dbReference>
<name>A0A0K0Y6P7_9RHOB</name>
<dbReference type="GO" id="GO:0004077">
    <property type="term" value="F:biotin--[biotin carboxyl-carrier protein] ligase activity"/>
    <property type="evidence" value="ECO:0007669"/>
    <property type="project" value="UniProtKB-EC"/>
</dbReference>
<evidence type="ECO:0000256" key="1">
    <source>
        <dbReference type="ARBA" id="ARBA00022598"/>
    </source>
</evidence>
<dbReference type="Proteomes" id="UP000067444">
    <property type="component" value="Chromosome"/>
</dbReference>
<keyword evidence="8" id="KW-1185">Reference proteome</keyword>
<comment type="catalytic activity">
    <reaction evidence="6">
        <text>biotin + L-lysyl-[protein] + ATP = N(6)-biotinyl-L-lysyl-[protein] + AMP + diphosphate + H(+)</text>
        <dbReference type="Rhea" id="RHEA:11756"/>
        <dbReference type="Rhea" id="RHEA-COMP:9752"/>
        <dbReference type="Rhea" id="RHEA-COMP:10505"/>
        <dbReference type="ChEBI" id="CHEBI:15378"/>
        <dbReference type="ChEBI" id="CHEBI:29969"/>
        <dbReference type="ChEBI" id="CHEBI:30616"/>
        <dbReference type="ChEBI" id="CHEBI:33019"/>
        <dbReference type="ChEBI" id="CHEBI:57586"/>
        <dbReference type="ChEBI" id="CHEBI:83144"/>
        <dbReference type="ChEBI" id="CHEBI:456215"/>
        <dbReference type="EC" id="6.3.4.15"/>
    </reaction>
</comment>
<dbReference type="PANTHER" id="PTHR12835">
    <property type="entry name" value="BIOTIN PROTEIN LIGASE"/>
    <property type="match status" value="1"/>
</dbReference>
<gene>
    <name evidence="7" type="primary">birA</name>
    <name evidence="7" type="ORF">OSB_20510</name>
</gene>
<dbReference type="InterPro" id="IPR004408">
    <property type="entry name" value="Biotin_CoA_COase_ligase"/>
</dbReference>
<dbReference type="NCBIfam" id="TIGR00121">
    <property type="entry name" value="birA_ligase"/>
    <property type="match status" value="1"/>
</dbReference>
<evidence type="ECO:0000313" key="7">
    <source>
        <dbReference type="EMBL" id="AKS46590.1"/>
    </source>
</evidence>
<accession>A0A0K0Y6P7</accession>
<dbReference type="AlphaFoldDB" id="A0A0K0Y6P7"/>
<evidence type="ECO:0000256" key="6">
    <source>
        <dbReference type="ARBA" id="ARBA00047846"/>
    </source>
</evidence>
<dbReference type="CDD" id="cd16442">
    <property type="entry name" value="BPL"/>
    <property type="match status" value="1"/>
</dbReference>
<proteinExistence type="predicted"/>
<dbReference type="Gene3D" id="3.30.930.10">
    <property type="entry name" value="Bira Bifunctional Protein, Domain 2"/>
    <property type="match status" value="1"/>
</dbReference>